<dbReference type="HAMAP" id="MF_00193">
    <property type="entry name" value="NadE_ammonia_dep"/>
    <property type="match status" value="1"/>
</dbReference>
<dbReference type="EC" id="6.3.1.5" evidence="8 10"/>
<dbReference type="Pfam" id="PF02540">
    <property type="entry name" value="NAD_synthase"/>
    <property type="match status" value="1"/>
</dbReference>
<keyword evidence="3 8" id="KW-0479">Metal-binding</keyword>
<comment type="subunit">
    <text evidence="8">Homodimer.</text>
</comment>
<accession>A0A2W6PLC7</accession>
<evidence type="ECO:0000256" key="5">
    <source>
        <dbReference type="ARBA" id="ARBA00022840"/>
    </source>
</evidence>
<dbReference type="InterPro" id="IPR022926">
    <property type="entry name" value="NH(3)-dep_NAD(+)_synth"/>
</dbReference>
<dbReference type="GO" id="GO:0003952">
    <property type="term" value="F:NAD+ synthase (glutamine-hydrolyzing) activity"/>
    <property type="evidence" value="ECO:0007669"/>
    <property type="project" value="InterPro"/>
</dbReference>
<dbReference type="Proteomes" id="UP000249746">
    <property type="component" value="Unassembled WGS sequence"/>
</dbReference>
<evidence type="ECO:0000256" key="10">
    <source>
        <dbReference type="RuleBase" id="RU003812"/>
    </source>
</evidence>
<feature type="binding site" evidence="8">
    <location>
        <position position="186"/>
    </location>
    <ligand>
        <name>ATP</name>
        <dbReference type="ChEBI" id="CHEBI:30616"/>
    </ligand>
</feature>
<dbReference type="InterPro" id="IPR014729">
    <property type="entry name" value="Rossmann-like_a/b/a_fold"/>
</dbReference>
<comment type="caution">
    <text evidence="8">Lacks conserved residue(s) required for the propagation of feature annotation.</text>
</comment>
<evidence type="ECO:0000313" key="12">
    <source>
        <dbReference type="EMBL" id="PZT47453.1"/>
    </source>
</evidence>
<name>A0A2W6PLC7_9HELI</name>
<evidence type="ECO:0000256" key="2">
    <source>
        <dbReference type="ARBA" id="ARBA00022598"/>
    </source>
</evidence>
<dbReference type="InterPro" id="IPR003694">
    <property type="entry name" value="NAD_synthase"/>
</dbReference>
<dbReference type="InterPro" id="IPR022310">
    <property type="entry name" value="NAD/GMP_synthase"/>
</dbReference>
<comment type="similarity">
    <text evidence="1 8 9">Belongs to the NAD synthetase family.</text>
</comment>
<dbReference type="FunFam" id="3.40.50.620:FF:000106">
    <property type="entry name" value="Glutamine-dependent NAD(+) synthetase"/>
    <property type="match status" value="1"/>
</dbReference>
<evidence type="ECO:0000256" key="7">
    <source>
        <dbReference type="ARBA" id="ARBA00023027"/>
    </source>
</evidence>
<evidence type="ECO:0000259" key="11">
    <source>
        <dbReference type="Pfam" id="PF02540"/>
    </source>
</evidence>
<keyword evidence="13" id="KW-1185">Reference proteome</keyword>
<feature type="binding site" evidence="8">
    <location>
        <position position="140"/>
    </location>
    <ligand>
        <name>Mg(2+)</name>
        <dbReference type="ChEBI" id="CHEBI:18420"/>
    </ligand>
</feature>
<comment type="caution">
    <text evidence="12">The sequence shown here is derived from an EMBL/GenBank/DDBJ whole genome shotgun (WGS) entry which is preliminary data.</text>
</comment>
<feature type="binding site" evidence="8">
    <location>
        <position position="164"/>
    </location>
    <ligand>
        <name>ATP</name>
        <dbReference type="ChEBI" id="CHEBI:30616"/>
    </ligand>
</feature>
<keyword evidence="4 8" id="KW-0547">Nucleotide-binding</keyword>
<dbReference type="EMBL" id="NBIU01000034">
    <property type="protein sequence ID" value="PZT47453.1"/>
    <property type="molecule type" value="Genomic_DNA"/>
</dbReference>
<keyword evidence="5 8" id="KW-0067">ATP-binding</keyword>
<dbReference type="AlphaFoldDB" id="A0A2W6PLC7"/>
<feature type="binding site" evidence="8">
    <location>
        <position position="38"/>
    </location>
    <ligand>
        <name>Mg(2+)</name>
        <dbReference type="ChEBI" id="CHEBI:18420"/>
    </ligand>
</feature>
<evidence type="ECO:0000256" key="1">
    <source>
        <dbReference type="ARBA" id="ARBA00005859"/>
    </source>
</evidence>
<keyword evidence="2 8" id="KW-0436">Ligase</keyword>
<dbReference type="UniPathway" id="UPA00253">
    <property type="reaction ID" value="UER00333"/>
</dbReference>
<dbReference type="Gene3D" id="3.40.50.620">
    <property type="entry name" value="HUPs"/>
    <property type="match status" value="1"/>
</dbReference>
<dbReference type="GO" id="GO:0046872">
    <property type="term" value="F:metal ion binding"/>
    <property type="evidence" value="ECO:0007669"/>
    <property type="project" value="UniProtKB-KW"/>
</dbReference>
<evidence type="ECO:0000256" key="8">
    <source>
        <dbReference type="HAMAP-Rule" id="MF_00193"/>
    </source>
</evidence>
<dbReference type="RefSeq" id="WP_111230483.1">
    <property type="nucleotide sequence ID" value="NZ_NBIU01000034.1"/>
</dbReference>
<gene>
    <name evidence="8" type="primary">nadE</name>
    <name evidence="12" type="ORF">B6S12_09070</name>
</gene>
<evidence type="ECO:0000256" key="4">
    <source>
        <dbReference type="ARBA" id="ARBA00022741"/>
    </source>
</evidence>
<keyword evidence="6 8" id="KW-0460">Magnesium</keyword>
<evidence type="ECO:0000256" key="6">
    <source>
        <dbReference type="ARBA" id="ARBA00022842"/>
    </source>
</evidence>
<feature type="binding site" evidence="8">
    <location>
        <begin position="32"/>
        <end position="39"/>
    </location>
    <ligand>
        <name>ATP</name>
        <dbReference type="ChEBI" id="CHEBI:30616"/>
    </ligand>
</feature>
<dbReference type="PANTHER" id="PTHR23090:SF9">
    <property type="entry name" value="GLUTAMINE-DEPENDENT NAD(+) SYNTHETASE"/>
    <property type="match status" value="1"/>
</dbReference>
<dbReference type="PANTHER" id="PTHR23090">
    <property type="entry name" value="NH 3 /GLUTAMINE-DEPENDENT NAD + SYNTHETASE"/>
    <property type="match status" value="1"/>
</dbReference>
<comment type="catalytic activity">
    <reaction evidence="8 10">
        <text>deamido-NAD(+) + NH4(+) + ATP = AMP + diphosphate + NAD(+) + H(+)</text>
        <dbReference type="Rhea" id="RHEA:21188"/>
        <dbReference type="ChEBI" id="CHEBI:15378"/>
        <dbReference type="ChEBI" id="CHEBI:28938"/>
        <dbReference type="ChEBI" id="CHEBI:30616"/>
        <dbReference type="ChEBI" id="CHEBI:33019"/>
        <dbReference type="ChEBI" id="CHEBI:57540"/>
        <dbReference type="ChEBI" id="CHEBI:58437"/>
        <dbReference type="ChEBI" id="CHEBI:456215"/>
        <dbReference type="EC" id="6.3.1.5"/>
    </reaction>
</comment>
<dbReference type="GO" id="GO:0005524">
    <property type="term" value="F:ATP binding"/>
    <property type="evidence" value="ECO:0007669"/>
    <property type="project" value="UniProtKB-UniRule"/>
</dbReference>
<feature type="domain" description="NAD/GMP synthase" evidence="11">
    <location>
        <begin position="10"/>
        <end position="249"/>
    </location>
</feature>
<evidence type="ECO:0000256" key="9">
    <source>
        <dbReference type="RuleBase" id="RU003811"/>
    </source>
</evidence>
<dbReference type="GO" id="GO:0008795">
    <property type="term" value="F:NAD+ synthase activity"/>
    <property type="evidence" value="ECO:0007669"/>
    <property type="project" value="UniProtKB-UniRule"/>
</dbReference>
<dbReference type="SUPFAM" id="SSF52402">
    <property type="entry name" value="Adenine nucleotide alpha hydrolases-like"/>
    <property type="match status" value="1"/>
</dbReference>
<evidence type="ECO:0000256" key="3">
    <source>
        <dbReference type="ARBA" id="ARBA00022723"/>
    </source>
</evidence>
<dbReference type="NCBIfam" id="NF010587">
    <property type="entry name" value="PRK13980.1"/>
    <property type="match status" value="1"/>
</dbReference>
<dbReference type="NCBIfam" id="TIGR00552">
    <property type="entry name" value="nadE"/>
    <property type="match status" value="1"/>
</dbReference>
<reference evidence="12 13" key="1">
    <citation type="submission" date="2017-03" db="EMBL/GenBank/DDBJ databases">
        <title>Genomic and clinical evidence uncovers the enterohepatic species Helicobacter valdiviensis as a potential human intestinal pathogen.</title>
        <authorList>
            <person name="Fresia P."/>
            <person name="Jara R."/>
            <person name="Sierra R."/>
            <person name="Ferres I."/>
            <person name="Greif G."/>
            <person name="Iraola G."/>
            <person name="Collado L."/>
        </authorList>
    </citation>
    <scope>NUCLEOTIDE SEQUENCE [LARGE SCALE GENOMIC DNA]</scope>
    <source>
        <strain evidence="12 13">WBE14</strain>
    </source>
</reference>
<comment type="function">
    <text evidence="8">Catalyzes the ATP-dependent amidation of deamido-NAD to form NAD. Uses ammonia as a nitrogen source.</text>
</comment>
<feature type="binding site" evidence="8">
    <location>
        <position position="135"/>
    </location>
    <ligand>
        <name>ATP</name>
        <dbReference type="ChEBI" id="CHEBI:30616"/>
    </ligand>
</feature>
<protein>
    <recommendedName>
        <fullName evidence="8 10">NH(3)-dependent NAD(+) synthetase</fullName>
        <ecNumber evidence="8 10">6.3.1.5</ecNumber>
    </recommendedName>
</protein>
<comment type="pathway">
    <text evidence="8">Cofactor biosynthesis; NAD(+) biosynthesis; NAD(+) from deamido-NAD(+) (ammonia route): step 1/1.</text>
</comment>
<keyword evidence="7 8" id="KW-0520">NAD</keyword>
<organism evidence="12 13">
    <name type="scientific">Helicobacter valdiviensis</name>
    <dbReference type="NCBI Taxonomy" id="1458358"/>
    <lineage>
        <taxon>Bacteria</taxon>
        <taxon>Pseudomonadati</taxon>
        <taxon>Campylobacterota</taxon>
        <taxon>Epsilonproteobacteria</taxon>
        <taxon>Campylobacterales</taxon>
        <taxon>Helicobacteraceae</taxon>
        <taxon>Helicobacter</taxon>
    </lineage>
</organism>
<dbReference type="OrthoDB" id="9799210at2"/>
<feature type="binding site" description="in other chain" evidence="8">
    <location>
        <position position="115"/>
    </location>
    <ligand>
        <name>deamido-NAD(+)</name>
        <dbReference type="ChEBI" id="CHEBI:58437"/>
        <note>ligand shared between two neighboring subunits</note>
    </ligand>
</feature>
<evidence type="ECO:0000313" key="13">
    <source>
        <dbReference type="Proteomes" id="UP000249746"/>
    </source>
</evidence>
<dbReference type="GO" id="GO:0009435">
    <property type="term" value="P:NAD+ biosynthetic process"/>
    <property type="evidence" value="ECO:0007669"/>
    <property type="project" value="UniProtKB-UniRule"/>
</dbReference>
<dbReference type="GO" id="GO:0005737">
    <property type="term" value="C:cytoplasm"/>
    <property type="evidence" value="ECO:0007669"/>
    <property type="project" value="InterPro"/>
</dbReference>
<proteinExistence type="inferred from homology"/>
<dbReference type="GO" id="GO:0004359">
    <property type="term" value="F:glutaminase activity"/>
    <property type="evidence" value="ECO:0007669"/>
    <property type="project" value="InterPro"/>
</dbReference>
<sequence length="254" mass="28372">MFCKDYLDLISKLTGFLYDEVTKRGFSSVVLGLSGGIDSAVVALLCKRAFPNSTHTLLMPSFSSSKSSIEDALELCHQFKISHTIIPLENMQKSFINTLEIPKTSLMRIGNLSARLRMICLYDYSFANSALVIGTSNKSELKLGYGTIYGDLASAINPIGNLYKSEIYSIATHLEVPQSIMQKAPSADLYEGQSDEAELGYSYLELDTIMTFLEKGLEDEEILKKGCSKEALEFVKMRMQKMSFKQEMPLIARF</sequence>
<dbReference type="CDD" id="cd00553">
    <property type="entry name" value="NAD_synthase"/>
    <property type="match status" value="1"/>
</dbReference>